<dbReference type="InterPro" id="IPR045063">
    <property type="entry name" value="Dynamin_N"/>
</dbReference>
<reference evidence="3" key="1">
    <citation type="submission" date="2011-01" db="EMBL/GenBank/DDBJ databases">
        <title>Complete sequence of chromosome of Thermovibrio ammonificans HB-1.</title>
        <authorList>
            <consortium name="US DOE Joint Genome Institute"/>
            <person name="Lucas S."/>
            <person name="Copeland A."/>
            <person name="Lapidus A."/>
            <person name="Cheng J.-F."/>
            <person name="Goodwin L."/>
            <person name="Pitluck S."/>
            <person name="Davenport K."/>
            <person name="Detter J.C."/>
            <person name="Han C."/>
            <person name="Tapia R."/>
            <person name="Land M."/>
            <person name="Hauser L."/>
            <person name="Kyrpides N."/>
            <person name="Ivanova N."/>
            <person name="Ovchinnikova G."/>
            <person name="Vetriani C."/>
            <person name="Woyke T."/>
        </authorList>
    </citation>
    <scope>NUCLEOTIDE SEQUENCE [LARGE SCALE GENOMIC DNA]</scope>
    <source>
        <strain evidence="3">HB-1</strain>
    </source>
</reference>
<dbReference type="KEGG" id="tam:Theam_0927"/>
<dbReference type="Gene3D" id="3.40.50.300">
    <property type="entry name" value="P-loop containing nucleotide triphosphate hydrolases"/>
    <property type="match status" value="1"/>
</dbReference>
<dbReference type="OrthoDB" id="88903at2"/>
<dbReference type="STRING" id="648996.Theam_0927"/>
<dbReference type="PANTHER" id="PTHR43681:SF1">
    <property type="entry name" value="SARCALUMENIN"/>
    <property type="match status" value="1"/>
</dbReference>
<gene>
    <name evidence="3" type="ordered locus">Theam_0927</name>
</gene>
<dbReference type="InterPro" id="IPR051943">
    <property type="entry name" value="TRAFAC_Dynamin-like_GTPase"/>
</dbReference>
<keyword evidence="1" id="KW-0175">Coiled coil</keyword>
<accession>E8T1Z9</accession>
<dbReference type="Pfam" id="PF00350">
    <property type="entry name" value="Dynamin_N"/>
    <property type="match status" value="1"/>
</dbReference>
<dbReference type="eggNOG" id="COG0699">
    <property type="taxonomic scope" value="Bacteria"/>
</dbReference>
<feature type="coiled-coil region" evidence="1">
    <location>
        <begin position="351"/>
        <end position="421"/>
    </location>
</feature>
<protein>
    <submittedName>
        <fullName evidence="3">GTP-binding protein HSR1-related protein</fullName>
    </submittedName>
</protein>
<dbReference type="SUPFAM" id="SSF52540">
    <property type="entry name" value="P-loop containing nucleoside triphosphate hydrolases"/>
    <property type="match status" value="1"/>
</dbReference>
<evidence type="ECO:0000259" key="2">
    <source>
        <dbReference type="Pfam" id="PF00350"/>
    </source>
</evidence>
<evidence type="ECO:0000313" key="4">
    <source>
        <dbReference type="Proteomes" id="UP000006362"/>
    </source>
</evidence>
<proteinExistence type="predicted"/>
<dbReference type="InterPro" id="IPR027417">
    <property type="entry name" value="P-loop_NTPase"/>
</dbReference>
<keyword evidence="4" id="KW-1185">Reference proteome</keyword>
<dbReference type="PANTHER" id="PTHR43681">
    <property type="entry name" value="TRANSMEMBRANE GTPASE FZO"/>
    <property type="match status" value="1"/>
</dbReference>
<sequence>MSKQAQTNNMLPKEEQRLTRELEKLLDVISMCRDINNDFRRQQFRKEFEEIEKKALEVFKQQLLHQENRGKINLTIIGNFSSGKSSIINALLGDDVCAVKVNPTTSSITRFIYGEEERIFQILSDGTKKEISKEKYLESSQHKISNMEKTEVAFFEYQYPSPLLENIILYDTPGFENPENKTDEIVTKTVFKEKADAVLFVQDISKPSLEETTKKRIETLKKEKADIPWILVLNKADIASEENINTVLSFWKENNNGLFNKVIVYSAKAVRDLQTIERAQREIESKIIDALLKKKTVSISIETDKKKPLFKKKRTSSRSQKVEIKLETDEGTEIFEYQTVGERDKKLFEAHKKLLETFKELSLQKEELLERRIQKLKKELVEVANKNLEKVKVSPEEFEPIQELKETLKFLNSLQEEARSTVIRNPRADLTAIVKDVLDYLERKRKLLKLDSTLIKKSKKAVKEAYSNTRDKLEAIRDFFTPIINHLEGQLKSLEARGKEQAKHTGEKLQKLKDTINSINKSIQTPQKQTSRKTKSNCIILNTRDLELIRQVKSIWKDVLKDALAADNELSHKSKRKSTILEKWIFLKDVKKFLKKELKIDEYLLDKALKQALHHDPRDPYPTFSETVNSFFEYLVELINENY</sequence>
<dbReference type="RefSeq" id="WP_013537680.1">
    <property type="nucleotide sequence ID" value="NC_014926.1"/>
</dbReference>
<dbReference type="EMBL" id="CP002444">
    <property type="protein sequence ID" value="ADU96894.1"/>
    <property type="molecule type" value="Genomic_DNA"/>
</dbReference>
<evidence type="ECO:0000313" key="3">
    <source>
        <dbReference type="EMBL" id="ADU96894.1"/>
    </source>
</evidence>
<feature type="domain" description="Dynamin N-terminal" evidence="2">
    <location>
        <begin position="75"/>
        <end position="235"/>
    </location>
</feature>
<dbReference type="Proteomes" id="UP000006362">
    <property type="component" value="Chromosome"/>
</dbReference>
<dbReference type="AlphaFoldDB" id="E8T1Z9"/>
<name>E8T1Z9_THEA1</name>
<organism evidence="3 4">
    <name type="scientific">Thermovibrio ammonificans (strain DSM 15698 / JCM 12110 / HB-1)</name>
    <dbReference type="NCBI Taxonomy" id="648996"/>
    <lineage>
        <taxon>Bacteria</taxon>
        <taxon>Pseudomonadati</taxon>
        <taxon>Aquificota</taxon>
        <taxon>Aquificia</taxon>
        <taxon>Desulfurobacteriales</taxon>
        <taxon>Desulfurobacteriaceae</taxon>
        <taxon>Thermovibrio</taxon>
    </lineage>
</organism>
<dbReference type="HOGENOM" id="CLU_425737_0_0_0"/>
<evidence type="ECO:0000256" key="1">
    <source>
        <dbReference type="SAM" id="Coils"/>
    </source>
</evidence>